<reference evidence="2 3" key="1">
    <citation type="submission" date="2019-01" db="EMBL/GenBank/DDBJ databases">
        <authorList>
            <person name="Sayadi A."/>
        </authorList>
    </citation>
    <scope>NUCLEOTIDE SEQUENCE [LARGE SCALE GENOMIC DNA]</scope>
</reference>
<feature type="transmembrane region" description="Helical" evidence="1">
    <location>
        <begin position="26"/>
        <end position="47"/>
    </location>
</feature>
<evidence type="ECO:0000256" key="1">
    <source>
        <dbReference type="SAM" id="Phobius"/>
    </source>
</evidence>
<evidence type="ECO:0000313" key="2">
    <source>
        <dbReference type="EMBL" id="VEN63239.1"/>
    </source>
</evidence>
<sequence length="187" mass="21260">MLYAGTLIVKPMSGALPNKTLQRMVFFTNLTTILDLLSWITILLKFFNGYIITHTKTVILEPKRIAWHYISRPHFACDVLSSIPIFPVMHLLKIAYGTHVLVINGVLFALCELKLVRLVSRENISAYVCTGDDFYRPQLRPLAANGTEAGETIRLDMYKMDDEVEDYILAILTYIVGKALICITYDQ</sequence>
<evidence type="ECO:0008006" key="4">
    <source>
        <dbReference type="Google" id="ProtNLM"/>
    </source>
</evidence>
<dbReference type="EMBL" id="CAACVG010014469">
    <property type="protein sequence ID" value="VEN63239.1"/>
    <property type="molecule type" value="Genomic_DNA"/>
</dbReference>
<dbReference type="AlphaFoldDB" id="A0A653DSP9"/>
<dbReference type="Proteomes" id="UP000410492">
    <property type="component" value="Unassembled WGS sequence"/>
</dbReference>
<keyword evidence="1" id="KW-0472">Membrane</keyword>
<keyword evidence="3" id="KW-1185">Reference proteome</keyword>
<dbReference type="OrthoDB" id="426293at2759"/>
<accession>A0A653DSP9</accession>
<proteinExistence type="predicted"/>
<keyword evidence="1" id="KW-0812">Transmembrane</keyword>
<gene>
    <name evidence="2" type="ORF">CALMAC_LOCUS20121</name>
</gene>
<evidence type="ECO:0000313" key="3">
    <source>
        <dbReference type="Proteomes" id="UP000410492"/>
    </source>
</evidence>
<protein>
    <recommendedName>
        <fullName evidence="4">Ion transport domain-containing protein</fullName>
    </recommendedName>
</protein>
<feature type="transmembrane region" description="Helical" evidence="1">
    <location>
        <begin position="167"/>
        <end position="185"/>
    </location>
</feature>
<feature type="transmembrane region" description="Helical" evidence="1">
    <location>
        <begin position="91"/>
        <end position="110"/>
    </location>
</feature>
<organism evidence="2 3">
    <name type="scientific">Callosobruchus maculatus</name>
    <name type="common">Southern cowpea weevil</name>
    <name type="synonym">Pulse bruchid</name>
    <dbReference type="NCBI Taxonomy" id="64391"/>
    <lineage>
        <taxon>Eukaryota</taxon>
        <taxon>Metazoa</taxon>
        <taxon>Ecdysozoa</taxon>
        <taxon>Arthropoda</taxon>
        <taxon>Hexapoda</taxon>
        <taxon>Insecta</taxon>
        <taxon>Pterygota</taxon>
        <taxon>Neoptera</taxon>
        <taxon>Endopterygota</taxon>
        <taxon>Coleoptera</taxon>
        <taxon>Polyphaga</taxon>
        <taxon>Cucujiformia</taxon>
        <taxon>Chrysomeloidea</taxon>
        <taxon>Chrysomelidae</taxon>
        <taxon>Bruchinae</taxon>
        <taxon>Bruchini</taxon>
        <taxon>Callosobruchus</taxon>
    </lineage>
</organism>
<keyword evidence="1" id="KW-1133">Transmembrane helix</keyword>
<name>A0A653DSP9_CALMS</name>